<dbReference type="InParanoid" id="A0A0Q3FU28"/>
<proteinExistence type="predicted"/>
<name>A0A0Q3FU28_BRADI</name>
<protein>
    <recommendedName>
        <fullName evidence="5">Late embryogenesis abundant protein LEA-2 subgroup domain-containing protein</fullName>
    </recommendedName>
</protein>
<dbReference type="EnsemblPlants" id="KQK01573">
    <property type="protein sequence ID" value="KQK01573"/>
    <property type="gene ID" value="BRADI_3g56763v3"/>
</dbReference>
<evidence type="ECO:0000313" key="2">
    <source>
        <dbReference type="EMBL" id="KQK01573.1"/>
    </source>
</evidence>
<reference evidence="3" key="3">
    <citation type="submission" date="2018-08" db="UniProtKB">
        <authorList>
            <consortium name="EnsemblPlants"/>
        </authorList>
    </citation>
    <scope>IDENTIFICATION</scope>
    <source>
        <strain evidence="3">cv. Bd21</strain>
    </source>
</reference>
<reference evidence="2 3" key="1">
    <citation type="journal article" date="2010" name="Nature">
        <title>Genome sequencing and analysis of the model grass Brachypodium distachyon.</title>
        <authorList>
            <consortium name="International Brachypodium Initiative"/>
        </authorList>
    </citation>
    <scope>NUCLEOTIDE SEQUENCE [LARGE SCALE GENOMIC DNA]</scope>
    <source>
        <strain evidence="2 3">Bd21</strain>
    </source>
</reference>
<keyword evidence="1" id="KW-0812">Transmembrane</keyword>
<dbReference type="AlphaFoldDB" id="A0A0Q3FU28"/>
<evidence type="ECO:0000313" key="4">
    <source>
        <dbReference type="Proteomes" id="UP000008810"/>
    </source>
</evidence>
<feature type="transmembrane region" description="Helical" evidence="1">
    <location>
        <begin position="16"/>
        <end position="35"/>
    </location>
</feature>
<sequence>MGADEGRWTRGDTKSCFCFLTILIIVVSFVLFMVLGTPSPNYYVAIDSVCGLDFLPVPSTPPPPSSSPPPPPPANTDLVMNPVFNLTLRVNSGSPGCGACLHARTYIEVSYRCFPVAVTPVLPEDLCVGPKKSADWHVTARGAGVRLPGFMVDGLVADVRAGTEAFEITLKRAGNVAACGLSRVGDAMGRRAGEDGYGESCGVRRVGDAVRKCHLDNYDCPAPSHKTGTSN</sequence>
<keyword evidence="1" id="KW-1133">Transmembrane helix</keyword>
<dbReference type="PANTHER" id="PTHR33994">
    <property type="entry name" value="OS04G0515000 PROTEIN"/>
    <property type="match status" value="1"/>
</dbReference>
<dbReference type="OrthoDB" id="686404at2759"/>
<dbReference type="Proteomes" id="UP000008810">
    <property type="component" value="Chromosome 3"/>
</dbReference>
<dbReference type="EMBL" id="CM000882">
    <property type="protein sequence ID" value="KQK01573.1"/>
    <property type="molecule type" value="Genomic_DNA"/>
</dbReference>
<evidence type="ECO:0000313" key="3">
    <source>
        <dbReference type="EnsemblPlants" id="KQK01573"/>
    </source>
</evidence>
<reference evidence="2" key="2">
    <citation type="submission" date="2017-06" db="EMBL/GenBank/DDBJ databases">
        <title>WGS assembly of Brachypodium distachyon.</title>
        <authorList>
            <consortium name="The International Brachypodium Initiative"/>
            <person name="Lucas S."/>
            <person name="Harmon-Smith M."/>
            <person name="Lail K."/>
            <person name="Tice H."/>
            <person name="Grimwood J."/>
            <person name="Bruce D."/>
            <person name="Barry K."/>
            <person name="Shu S."/>
            <person name="Lindquist E."/>
            <person name="Wang M."/>
            <person name="Pitluck S."/>
            <person name="Vogel J.P."/>
            <person name="Garvin D.F."/>
            <person name="Mockler T.C."/>
            <person name="Schmutz J."/>
            <person name="Rokhsar D."/>
            <person name="Bevan M.W."/>
        </authorList>
    </citation>
    <scope>NUCLEOTIDE SEQUENCE</scope>
    <source>
        <strain evidence="2">Bd21</strain>
    </source>
</reference>
<keyword evidence="4" id="KW-1185">Reference proteome</keyword>
<dbReference type="PANTHER" id="PTHR33994:SF41">
    <property type="entry name" value="LATE EMBRYOGENESIS ABUNDANT PROTEIN LEA-2 SUBGROUP DOMAIN-CONTAINING PROTEIN"/>
    <property type="match status" value="1"/>
</dbReference>
<accession>A0A0Q3FU28</accession>
<evidence type="ECO:0008006" key="5">
    <source>
        <dbReference type="Google" id="ProtNLM"/>
    </source>
</evidence>
<dbReference type="Gramene" id="KQK01573">
    <property type="protein sequence ID" value="KQK01573"/>
    <property type="gene ID" value="BRADI_3g56763v3"/>
</dbReference>
<evidence type="ECO:0000256" key="1">
    <source>
        <dbReference type="SAM" id="Phobius"/>
    </source>
</evidence>
<gene>
    <name evidence="2" type="ORF">BRADI_3g56763v3</name>
</gene>
<organism evidence="2">
    <name type="scientific">Brachypodium distachyon</name>
    <name type="common">Purple false brome</name>
    <name type="synonym">Trachynia distachya</name>
    <dbReference type="NCBI Taxonomy" id="15368"/>
    <lineage>
        <taxon>Eukaryota</taxon>
        <taxon>Viridiplantae</taxon>
        <taxon>Streptophyta</taxon>
        <taxon>Embryophyta</taxon>
        <taxon>Tracheophyta</taxon>
        <taxon>Spermatophyta</taxon>
        <taxon>Magnoliopsida</taxon>
        <taxon>Liliopsida</taxon>
        <taxon>Poales</taxon>
        <taxon>Poaceae</taxon>
        <taxon>BOP clade</taxon>
        <taxon>Pooideae</taxon>
        <taxon>Stipodae</taxon>
        <taxon>Brachypodieae</taxon>
        <taxon>Brachypodium</taxon>
    </lineage>
</organism>
<keyword evidence="1" id="KW-0472">Membrane</keyword>